<sequence length="506" mass="54889">MSDISFDSIPAGGEIRVPLAYIEFNNSNAVSGTPAPRQRVLMFGQRASDVNQKPVGSVPANTLTRIYSPSQASAAFGQGSMIHLMATEFLKLNRVAELYCIAQGDGTGVADAATIKLSGTATENGTLVTYVAGVRIPATVKTGDKGADIAQSLADLINAKYDLPVTATVVPDSGGENADPTHADVKLSAKFLGRSCPTDTRFNYYDQEMIPGGIVATVTYPADTNSNPDLSASIAAMGDLQFKYLVMPYTDPTNLNLLRTELTDRWGPINQADGIAFTSYHGTMGSLTTFGQSRNDHLLCCLGAPATPQPQYVWCTSIAAVAAASLSIDPARPLQTLVVSNLMPPKETDLFTWPERNGLLFDGISTFTVNDGGQVQLERLITTYRTNSYGDPDPSYLNVETIATLSYLRYSTRVRITQKFPRHKLADDGTNFAPGQPVVTPSIIKTELLALFTEWEEAGLVEDFTTFKDELYVVRNKSDRDRVDVLAGPNLINQFRILAEQIRFIL</sequence>
<keyword evidence="4" id="KW-1242">Viral contractile tail ejection system</keyword>
<evidence type="ECO:0000256" key="5">
    <source>
        <dbReference type="ARBA" id="ARBA00023003"/>
    </source>
</evidence>
<dbReference type="GO" id="GO:0099000">
    <property type="term" value="P:symbiont genome ejection through host cell envelope, contractile tail mechanism"/>
    <property type="evidence" value="ECO:0007669"/>
    <property type="project" value="UniProtKB-KW"/>
</dbReference>
<reference evidence="10" key="1">
    <citation type="journal article" date="2021" name="Proc. Natl. Acad. Sci. U.S.A.">
        <title>A Catalog of Tens of Thousands of Viruses from Human Metagenomes Reveals Hidden Associations with Chronic Diseases.</title>
        <authorList>
            <person name="Tisza M.J."/>
            <person name="Buck C.B."/>
        </authorList>
    </citation>
    <scope>NUCLEOTIDE SEQUENCE</scope>
    <source>
        <strain evidence="10">CtrMq22</strain>
    </source>
</reference>
<keyword evidence="2" id="KW-1162">Viral penetration into host cytoplasm</keyword>
<evidence type="ECO:0000256" key="4">
    <source>
        <dbReference type="ARBA" id="ARBA00022766"/>
    </source>
</evidence>
<dbReference type="EMBL" id="BK015263">
    <property type="protein sequence ID" value="DAD98495.1"/>
    <property type="molecule type" value="Genomic_DNA"/>
</dbReference>
<dbReference type="InterPro" id="IPR035089">
    <property type="entry name" value="Phage_sheath_subtilisin"/>
</dbReference>
<dbReference type="Pfam" id="PF04984">
    <property type="entry name" value="Phage_sheath_1"/>
    <property type="match status" value="1"/>
</dbReference>
<evidence type="ECO:0000256" key="2">
    <source>
        <dbReference type="ARBA" id="ARBA00022595"/>
    </source>
</evidence>
<accession>A0A8S5NVP0</accession>
<evidence type="ECO:0000256" key="3">
    <source>
        <dbReference type="ARBA" id="ARBA00022732"/>
    </source>
</evidence>
<dbReference type="Pfam" id="PF17482">
    <property type="entry name" value="Phage_sheath_1C"/>
    <property type="match status" value="1"/>
</dbReference>
<feature type="domain" description="Tail sheath protein subtilisin-like" evidence="8">
    <location>
        <begin position="225"/>
        <end position="383"/>
    </location>
</feature>
<keyword evidence="6" id="KW-1171">Viral genome ejection through host cell envelope</keyword>
<evidence type="ECO:0000313" key="10">
    <source>
        <dbReference type="EMBL" id="DAD98495.1"/>
    </source>
</evidence>
<evidence type="ECO:0000256" key="7">
    <source>
        <dbReference type="ARBA" id="ARBA00023296"/>
    </source>
</evidence>
<dbReference type="GO" id="GO:0098027">
    <property type="term" value="C:virus tail, sheath"/>
    <property type="evidence" value="ECO:0007669"/>
    <property type="project" value="UniProtKB-KW"/>
</dbReference>
<organism evidence="10">
    <name type="scientific">Myoviridae sp. ctrMq22</name>
    <dbReference type="NCBI Taxonomy" id="2825181"/>
    <lineage>
        <taxon>Viruses</taxon>
        <taxon>Duplodnaviria</taxon>
        <taxon>Heunggongvirae</taxon>
        <taxon>Uroviricota</taxon>
        <taxon>Caudoviricetes</taxon>
    </lineage>
</organism>
<proteinExistence type="inferred from homology"/>
<keyword evidence="3" id="KW-1227">Viral tail protein</keyword>
<evidence type="ECO:0000256" key="6">
    <source>
        <dbReference type="ARBA" id="ARBA00023009"/>
    </source>
</evidence>
<keyword evidence="5" id="KW-0946">Virion</keyword>
<evidence type="ECO:0000259" key="9">
    <source>
        <dbReference type="Pfam" id="PF17482"/>
    </source>
</evidence>
<comment type="similarity">
    <text evidence="1">Belongs to the myoviridae tail sheath protein family.</text>
</comment>
<keyword evidence="7" id="KW-1160">Virus entry into host cell</keyword>
<keyword evidence="5" id="KW-1229">Viral tail sheath protein</keyword>
<dbReference type="PIRSF" id="PIRSF007349">
    <property type="entry name" value="Tsp_L"/>
    <property type="match status" value="1"/>
</dbReference>
<dbReference type="InterPro" id="IPR007067">
    <property type="entry name" value="Tail_sheath"/>
</dbReference>
<dbReference type="InterPro" id="IPR020287">
    <property type="entry name" value="Tail_sheath_C"/>
</dbReference>
<protein>
    <submittedName>
        <fullName evidence="10">Tail component</fullName>
    </submittedName>
</protein>
<feature type="domain" description="Tail sheath protein C-terminal" evidence="9">
    <location>
        <begin position="391"/>
        <end position="504"/>
    </location>
</feature>
<evidence type="ECO:0000259" key="8">
    <source>
        <dbReference type="Pfam" id="PF04984"/>
    </source>
</evidence>
<evidence type="ECO:0000256" key="1">
    <source>
        <dbReference type="ARBA" id="ARBA00008005"/>
    </source>
</evidence>
<name>A0A8S5NVP0_9CAUD</name>